<evidence type="ECO:0000313" key="1">
    <source>
        <dbReference type="EMBL" id="EAQ82618.1"/>
    </source>
</evidence>
<organism evidence="1 2">
    <name type="scientific">Blastopirellula marina DSM 3645</name>
    <dbReference type="NCBI Taxonomy" id="314230"/>
    <lineage>
        <taxon>Bacteria</taxon>
        <taxon>Pseudomonadati</taxon>
        <taxon>Planctomycetota</taxon>
        <taxon>Planctomycetia</taxon>
        <taxon>Pirellulales</taxon>
        <taxon>Pirellulaceae</taxon>
        <taxon>Blastopirellula</taxon>
    </lineage>
</organism>
<reference evidence="1 2" key="1">
    <citation type="submission" date="2006-02" db="EMBL/GenBank/DDBJ databases">
        <authorList>
            <person name="Amann R."/>
            <person name="Ferriera S."/>
            <person name="Johnson J."/>
            <person name="Kravitz S."/>
            <person name="Halpern A."/>
            <person name="Remington K."/>
            <person name="Beeson K."/>
            <person name="Tran B."/>
            <person name="Rogers Y.-H."/>
            <person name="Friedman R."/>
            <person name="Venter J.C."/>
        </authorList>
    </citation>
    <scope>NUCLEOTIDE SEQUENCE [LARGE SCALE GENOMIC DNA]</scope>
    <source>
        <strain evidence="1 2">DSM 3645</strain>
    </source>
</reference>
<proteinExistence type="predicted"/>
<dbReference type="Proteomes" id="UP000004358">
    <property type="component" value="Unassembled WGS sequence"/>
</dbReference>
<sequence length="418" mass="46547">MFSGRAPQNFYSTPLGDNLRHNARTHGTAAFANREANAVIHRDRLVQFDFNANIVAWHAHFGADQVGGSGHVSRAEVKLRTIAGEERRVTAPFFLRQAVNFRFKLGVRGDRTRLGEHLAARNIFTLDAAEQAADVVARITLLQDLVEHFDTGDRGLGRGIVQTDDQHFFADLHHAALNTSGGDRSTTFDREHVFDRHQERLVSFASRLRNVSIQRFHQLSDALAGFRIGRIVVGRQRGAADNRAIVARKFVLAEQFTNFQLNQVQQLFIVDQVALVQEDANVRHANLTSQQNVLLRLRHRTVSSRHNQNRSVHLGGAGDHVLHEVRVARAVNVGVVTVRGFIFDVRDRNGHRLGRVANRTALGDFGIRFVLRQTLGRLNGEDSAGRGGFAMVNVADGADIDVRLSSLKYVLGHVLCLS</sequence>
<dbReference type="STRING" id="314230.DSM3645_09472"/>
<protein>
    <submittedName>
        <fullName evidence="1">ISxac3 transposase</fullName>
    </submittedName>
</protein>
<accession>A3ZLI5</accession>
<dbReference type="AlphaFoldDB" id="A3ZLI5"/>
<gene>
    <name evidence="1" type="ORF">DSM3645_09472</name>
</gene>
<name>A3ZLI5_9BACT</name>
<evidence type="ECO:0000313" key="2">
    <source>
        <dbReference type="Proteomes" id="UP000004358"/>
    </source>
</evidence>
<comment type="caution">
    <text evidence="1">The sequence shown here is derived from an EMBL/GenBank/DDBJ whole genome shotgun (WGS) entry which is preliminary data.</text>
</comment>
<dbReference type="AntiFam" id="ANF00225">
    <property type="entry name" value="Shadow ORF (opposite tuf)"/>
</dbReference>
<dbReference type="HOGENOM" id="CLU_050844_0_0_0"/>
<dbReference type="eggNOG" id="ENOG502ZAVY">
    <property type="taxonomic scope" value="Bacteria"/>
</dbReference>
<dbReference type="EMBL" id="AANZ01000001">
    <property type="protein sequence ID" value="EAQ82618.1"/>
    <property type="molecule type" value="Genomic_DNA"/>
</dbReference>